<dbReference type="AlphaFoldDB" id="A0A9P6NXB2"/>
<reference evidence="1" key="1">
    <citation type="submission" date="2013-11" db="EMBL/GenBank/DDBJ databases">
        <title>Genome sequence of the fusiform rust pathogen reveals effectors for host alternation and coevolution with pine.</title>
        <authorList>
            <consortium name="DOE Joint Genome Institute"/>
            <person name="Smith K."/>
            <person name="Pendleton A."/>
            <person name="Kubisiak T."/>
            <person name="Anderson C."/>
            <person name="Salamov A."/>
            <person name="Aerts A."/>
            <person name="Riley R."/>
            <person name="Clum A."/>
            <person name="Lindquist E."/>
            <person name="Ence D."/>
            <person name="Campbell M."/>
            <person name="Kronenberg Z."/>
            <person name="Feau N."/>
            <person name="Dhillon B."/>
            <person name="Hamelin R."/>
            <person name="Burleigh J."/>
            <person name="Smith J."/>
            <person name="Yandell M."/>
            <person name="Nelson C."/>
            <person name="Grigoriev I."/>
            <person name="Davis J."/>
        </authorList>
    </citation>
    <scope>NUCLEOTIDE SEQUENCE</scope>
    <source>
        <strain evidence="1">G11</strain>
    </source>
</reference>
<name>A0A9P6NXB2_9BASI</name>
<evidence type="ECO:0000313" key="1">
    <source>
        <dbReference type="EMBL" id="KAG0151231.1"/>
    </source>
</evidence>
<gene>
    <name evidence="1" type="ORF">CROQUDRAFT_651447</name>
</gene>
<comment type="caution">
    <text evidence="1">The sequence shown here is derived from an EMBL/GenBank/DDBJ whole genome shotgun (WGS) entry which is preliminary data.</text>
</comment>
<protein>
    <submittedName>
        <fullName evidence="1">Uncharacterized protein</fullName>
    </submittedName>
</protein>
<feature type="non-terminal residue" evidence="1">
    <location>
        <position position="54"/>
    </location>
</feature>
<sequence length="54" mass="6093">MTQFRSMSKGGTAALRVQSTFGEPPLSFGEAFFLDTRWSIASTRTPHHLLRPLR</sequence>
<dbReference type="EMBL" id="MU167214">
    <property type="protein sequence ID" value="KAG0151231.1"/>
    <property type="molecule type" value="Genomic_DNA"/>
</dbReference>
<evidence type="ECO:0000313" key="2">
    <source>
        <dbReference type="Proteomes" id="UP000886653"/>
    </source>
</evidence>
<keyword evidence="2" id="KW-1185">Reference proteome</keyword>
<dbReference type="Proteomes" id="UP000886653">
    <property type="component" value="Unassembled WGS sequence"/>
</dbReference>
<organism evidence="1 2">
    <name type="scientific">Cronartium quercuum f. sp. fusiforme G11</name>
    <dbReference type="NCBI Taxonomy" id="708437"/>
    <lineage>
        <taxon>Eukaryota</taxon>
        <taxon>Fungi</taxon>
        <taxon>Dikarya</taxon>
        <taxon>Basidiomycota</taxon>
        <taxon>Pucciniomycotina</taxon>
        <taxon>Pucciniomycetes</taxon>
        <taxon>Pucciniales</taxon>
        <taxon>Coleosporiaceae</taxon>
        <taxon>Cronartium</taxon>
    </lineage>
</organism>
<proteinExistence type="predicted"/>
<accession>A0A9P6NXB2</accession>